<dbReference type="Pfam" id="PF07572">
    <property type="entry name" value="BCNT"/>
    <property type="match status" value="1"/>
</dbReference>
<feature type="compositionally biased region" description="Acidic residues" evidence="1">
    <location>
        <begin position="11"/>
        <end position="23"/>
    </location>
</feature>
<dbReference type="PROSITE" id="PS51279">
    <property type="entry name" value="BCNT_C"/>
    <property type="match status" value="1"/>
</dbReference>
<evidence type="ECO:0000313" key="5">
    <source>
        <dbReference type="Proteomes" id="UP000078550"/>
    </source>
</evidence>
<reference evidence="5 6" key="2">
    <citation type="submission" date="2016-05" db="EMBL/GenBank/DDBJ databases">
        <authorList>
            <person name="Naeem Raeece"/>
        </authorList>
    </citation>
    <scope>NUCLEOTIDE SEQUENCE [LARGE SCALE GENOMIC DNA]</scope>
</reference>
<protein>
    <recommendedName>
        <fullName evidence="2">BCNT-C domain-containing protein</fullName>
    </recommendedName>
</protein>
<dbReference type="EMBL" id="FLRE01000127">
    <property type="protein sequence ID" value="SBT37012.1"/>
    <property type="molecule type" value="Genomic_DNA"/>
</dbReference>
<dbReference type="Proteomes" id="UP000078550">
    <property type="component" value="Unassembled WGS sequence"/>
</dbReference>
<feature type="region of interest" description="Disordered" evidence="1">
    <location>
        <begin position="1"/>
        <end position="57"/>
    </location>
</feature>
<gene>
    <name evidence="3" type="ORF">POVWA1_033180</name>
    <name evidence="4" type="ORF">POVWA2_032800</name>
</gene>
<dbReference type="InterPro" id="IPR011421">
    <property type="entry name" value="BCNT-C"/>
</dbReference>
<keyword evidence="6" id="KW-1185">Reference proteome</keyword>
<name>A0A1A8YZ68_PLAOA</name>
<dbReference type="EMBL" id="FLRD01000098">
    <property type="protein sequence ID" value="SBT36574.1"/>
    <property type="molecule type" value="Genomic_DNA"/>
</dbReference>
<dbReference type="AlphaFoldDB" id="A0A1A8YZ68"/>
<evidence type="ECO:0000313" key="6">
    <source>
        <dbReference type="Proteomes" id="UP000078555"/>
    </source>
</evidence>
<evidence type="ECO:0000259" key="2">
    <source>
        <dbReference type="PROSITE" id="PS51279"/>
    </source>
</evidence>
<sequence length="283" mass="33671">MATILTMEFPSSDEEDENYDVEEDLKKELEEELEEGLEEGLEENKKKRKRKERSGKKIEKAIKSSIIKEKIEKTYKDIKEEFEKLYTHETNVNKEDFLLQFHKKYPQLEKNYNTTQKLLNHLNKYCSIEDDNSNTLNVREYKQKCRNNNNNKDVSNVVKNALESFYDNNSVDIEKKYMYAGKIYTVKKKIDKTSSSYKRYLKTQEKMNIGGNFANIDELIQNIQENKQINTVDKSTEDWKNYKIVNSIDEEKLKANQNFLENKLFAENVERKLFESKIKKKAT</sequence>
<organism evidence="4 5">
    <name type="scientific">Plasmodium ovale wallikeri</name>
    <dbReference type="NCBI Taxonomy" id="864142"/>
    <lineage>
        <taxon>Eukaryota</taxon>
        <taxon>Sar</taxon>
        <taxon>Alveolata</taxon>
        <taxon>Apicomplexa</taxon>
        <taxon>Aconoidasida</taxon>
        <taxon>Haemosporida</taxon>
        <taxon>Plasmodiidae</taxon>
        <taxon>Plasmodium</taxon>
        <taxon>Plasmodium (Plasmodium)</taxon>
    </lineage>
</organism>
<proteinExistence type="predicted"/>
<dbReference type="Proteomes" id="UP000078555">
    <property type="component" value="Unassembled WGS sequence"/>
</dbReference>
<evidence type="ECO:0000313" key="3">
    <source>
        <dbReference type="EMBL" id="SBT36574.1"/>
    </source>
</evidence>
<accession>A0A1A8YZ68</accession>
<evidence type="ECO:0000256" key="1">
    <source>
        <dbReference type="SAM" id="MobiDB-lite"/>
    </source>
</evidence>
<feature type="domain" description="BCNT-C" evidence="2">
    <location>
        <begin position="210"/>
        <end position="283"/>
    </location>
</feature>
<evidence type="ECO:0000313" key="4">
    <source>
        <dbReference type="EMBL" id="SBT37012.1"/>
    </source>
</evidence>
<reference evidence="4" key="1">
    <citation type="submission" date="2016-05" db="EMBL/GenBank/DDBJ databases">
        <authorList>
            <person name="Lavstsen T."/>
            <person name="Jespersen J.S."/>
        </authorList>
    </citation>
    <scope>NUCLEOTIDE SEQUENCE [LARGE SCALE GENOMIC DNA]</scope>
</reference>
<feature type="compositionally biased region" description="Acidic residues" evidence="1">
    <location>
        <begin position="30"/>
        <end position="41"/>
    </location>
</feature>